<dbReference type="EMBL" id="CP127294">
    <property type="protein sequence ID" value="WIX77304.1"/>
    <property type="molecule type" value="Genomic_DNA"/>
</dbReference>
<evidence type="ECO:0000313" key="2">
    <source>
        <dbReference type="Proteomes" id="UP001236014"/>
    </source>
</evidence>
<protein>
    <submittedName>
        <fullName evidence="1">Uncharacterized protein</fullName>
    </submittedName>
</protein>
<accession>A0A9Y2MVV6</accession>
<proteinExistence type="predicted"/>
<dbReference type="AlphaFoldDB" id="A0A9Y2MVV6"/>
<keyword evidence="2" id="KW-1185">Reference proteome</keyword>
<dbReference type="KEGG" id="acab:QRX50_38830"/>
<evidence type="ECO:0000313" key="1">
    <source>
        <dbReference type="EMBL" id="WIX77304.1"/>
    </source>
</evidence>
<organism evidence="1 2">
    <name type="scientific">Amycolatopsis carbonis</name>
    <dbReference type="NCBI Taxonomy" id="715471"/>
    <lineage>
        <taxon>Bacteria</taxon>
        <taxon>Bacillati</taxon>
        <taxon>Actinomycetota</taxon>
        <taxon>Actinomycetes</taxon>
        <taxon>Pseudonocardiales</taxon>
        <taxon>Pseudonocardiaceae</taxon>
        <taxon>Amycolatopsis</taxon>
    </lineage>
</organism>
<sequence>MSALLSVADLDTGGEWLPLDVGAELLPAYCAVTGWSGAEPPAGLASVVGRLAYTRGREMPPGGVLREISQTTRGPVPADGRWQARISSTVLGERSGRRRLAIVTDLRSALGAPVASVRFLVDWPAGAA</sequence>
<reference evidence="1 2" key="1">
    <citation type="submission" date="2023-06" db="EMBL/GenBank/DDBJ databases">
        <authorList>
            <person name="Oyuntsetseg B."/>
            <person name="Kim S.B."/>
        </authorList>
    </citation>
    <scope>NUCLEOTIDE SEQUENCE [LARGE SCALE GENOMIC DNA]</scope>
    <source>
        <strain evidence="1 2">2-15</strain>
    </source>
</reference>
<dbReference type="RefSeq" id="WP_285968045.1">
    <property type="nucleotide sequence ID" value="NZ_CP127294.1"/>
</dbReference>
<gene>
    <name evidence="1" type="ORF">QRX50_38830</name>
</gene>
<name>A0A9Y2MVV6_9PSEU</name>
<dbReference type="Proteomes" id="UP001236014">
    <property type="component" value="Chromosome"/>
</dbReference>